<dbReference type="PANTHER" id="PTHR43976:SF16">
    <property type="entry name" value="SHORT-CHAIN DEHYDROGENASE_REDUCTASE FAMILY PROTEIN"/>
    <property type="match status" value="1"/>
</dbReference>
<dbReference type="SUPFAM" id="SSF51735">
    <property type="entry name" value="NAD(P)-binding Rossmann-fold domains"/>
    <property type="match status" value="1"/>
</dbReference>
<dbReference type="PRINTS" id="PR00081">
    <property type="entry name" value="GDHRDH"/>
</dbReference>
<dbReference type="GO" id="GO:0016491">
    <property type="term" value="F:oxidoreductase activity"/>
    <property type="evidence" value="ECO:0007669"/>
    <property type="project" value="UniProtKB-KW"/>
</dbReference>
<dbReference type="STRING" id="930992.A0A0D0BSE6"/>
<dbReference type="InterPro" id="IPR002347">
    <property type="entry name" value="SDR_fam"/>
</dbReference>
<dbReference type="InterPro" id="IPR036291">
    <property type="entry name" value="NAD(P)-bd_dom_sf"/>
</dbReference>
<dbReference type="Proteomes" id="UP000054485">
    <property type="component" value="Unassembled WGS sequence"/>
</dbReference>
<proteinExistence type="inferred from homology"/>
<keyword evidence="2" id="KW-0521">NADP</keyword>
<dbReference type="AlphaFoldDB" id="A0A0D0BSE6"/>
<reference evidence="6" key="2">
    <citation type="submission" date="2015-01" db="EMBL/GenBank/DDBJ databases">
        <title>Evolutionary Origins and Diversification of the Mycorrhizal Mutualists.</title>
        <authorList>
            <consortium name="DOE Joint Genome Institute"/>
            <consortium name="Mycorrhizal Genomics Consortium"/>
            <person name="Kohler A."/>
            <person name="Kuo A."/>
            <person name="Nagy L.G."/>
            <person name="Floudas D."/>
            <person name="Copeland A."/>
            <person name="Barry K.W."/>
            <person name="Cichocki N."/>
            <person name="Veneault-Fourrey C."/>
            <person name="LaButti K."/>
            <person name="Lindquist E.A."/>
            <person name="Lipzen A."/>
            <person name="Lundell T."/>
            <person name="Morin E."/>
            <person name="Murat C."/>
            <person name="Riley R."/>
            <person name="Ohm R."/>
            <person name="Sun H."/>
            <person name="Tunlid A."/>
            <person name="Henrissat B."/>
            <person name="Grigoriev I.V."/>
            <person name="Hibbett D.S."/>
            <person name="Martin F."/>
        </authorList>
    </citation>
    <scope>NUCLEOTIDE SEQUENCE [LARGE SCALE GENOMIC DNA]</scope>
    <source>
        <strain evidence="6">UH-Slu-Lm8-n1</strain>
    </source>
</reference>
<dbReference type="InterPro" id="IPR051911">
    <property type="entry name" value="SDR_oxidoreductase"/>
</dbReference>
<dbReference type="EMBL" id="KN835137">
    <property type="protein sequence ID" value="KIK48582.1"/>
    <property type="molecule type" value="Genomic_DNA"/>
</dbReference>
<evidence type="ECO:0000313" key="6">
    <source>
        <dbReference type="Proteomes" id="UP000054485"/>
    </source>
</evidence>
<evidence type="ECO:0000256" key="4">
    <source>
        <dbReference type="RuleBase" id="RU000363"/>
    </source>
</evidence>
<sequence>MAESKVWLVTGSSSGFGRSMTELLLKNGNKVVATLRRKEVLSDLAEQYSSSQLLIVQTDVVKTSEVAAAFAKAKEVFGRVDVVFNNAGIAILGEMESMSDQDAHQIFEVNFWGASNVTREAIRIFREVNKPIGGRLLQVSSSLGLRGRAAASYYSASKQALEGFSESLAQELDPAWNIQITIIEPGPFRTGMFKDNSQLVPQPPAYADPELPGSKFRQFMTNLTLADGDTEKAVVVIEKLTHLDDPPLRLPLHRLAVRAGREKAKSLTETMDEYESWSENVYFT</sequence>
<organism evidence="5 6">
    <name type="scientific">Suillus luteus UH-Slu-Lm8-n1</name>
    <dbReference type="NCBI Taxonomy" id="930992"/>
    <lineage>
        <taxon>Eukaryota</taxon>
        <taxon>Fungi</taxon>
        <taxon>Dikarya</taxon>
        <taxon>Basidiomycota</taxon>
        <taxon>Agaricomycotina</taxon>
        <taxon>Agaricomycetes</taxon>
        <taxon>Agaricomycetidae</taxon>
        <taxon>Boletales</taxon>
        <taxon>Suillineae</taxon>
        <taxon>Suillaceae</taxon>
        <taxon>Suillus</taxon>
    </lineage>
</organism>
<gene>
    <name evidence="5" type="ORF">CY34DRAFT_798095</name>
</gene>
<dbReference type="OrthoDB" id="1274115at2759"/>
<comment type="similarity">
    <text evidence="1 4">Belongs to the short-chain dehydrogenases/reductases (SDR) family.</text>
</comment>
<evidence type="ECO:0000256" key="3">
    <source>
        <dbReference type="ARBA" id="ARBA00023002"/>
    </source>
</evidence>
<protein>
    <recommendedName>
        <fullName evidence="7">NAD(P)-binding protein</fullName>
    </recommendedName>
</protein>
<evidence type="ECO:0000256" key="1">
    <source>
        <dbReference type="ARBA" id="ARBA00006484"/>
    </source>
</evidence>
<keyword evidence="6" id="KW-1185">Reference proteome</keyword>
<evidence type="ECO:0000313" key="5">
    <source>
        <dbReference type="EMBL" id="KIK48582.1"/>
    </source>
</evidence>
<dbReference type="PANTHER" id="PTHR43976">
    <property type="entry name" value="SHORT CHAIN DEHYDROGENASE"/>
    <property type="match status" value="1"/>
</dbReference>
<dbReference type="FunCoup" id="A0A0D0BSE6">
    <property type="interactions" value="312"/>
</dbReference>
<dbReference type="InterPro" id="IPR020904">
    <property type="entry name" value="Sc_DH/Rdtase_CS"/>
</dbReference>
<dbReference type="Pfam" id="PF00106">
    <property type="entry name" value="adh_short"/>
    <property type="match status" value="1"/>
</dbReference>
<evidence type="ECO:0008006" key="7">
    <source>
        <dbReference type="Google" id="ProtNLM"/>
    </source>
</evidence>
<dbReference type="Gene3D" id="3.40.50.720">
    <property type="entry name" value="NAD(P)-binding Rossmann-like Domain"/>
    <property type="match status" value="1"/>
</dbReference>
<dbReference type="CDD" id="cd05374">
    <property type="entry name" value="17beta-HSD-like_SDR_c"/>
    <property type="match status" value="1"/>
</dbReference>
<name>A0A0D0BSE6_9AGAM</name>
<dbReference type="HOGENOM" id="CLU_010194_2_9_1"/>
<reference evidence="5 6" key="1">
    <citation type="submission" date="2014-04" db="EMBL/GenBank/DDBJ databases">
        <authorList>
            <consortium name="DOE Joint Genome Institute"/>
            <person name="Kuo A."/>
            <person name="Ruytinx J."/>
            <person name="Rineau F."/>
            <person name="Colpaert J."/>
            <person name="Kohler A."/>
            <person name="Nagy L.G."/>
            <person name="Floudas D."/>
            <person name="Copeland A."/>
            <person name="Barry K.W."/>
            <person name="Cichocki N."/>
            <person name="Veneault-Fourrey C."/>
            <person name="LaButti K."/>
            <person name="Lindquist E.A."/>
            <person name="Lipzen A."/>
            <person name="Lundell T."/>
            <person name="Morin E."/>
            <person name="Murat C."/>
            <person name="Sun H."/>
            <person name="Tunlid A."/>
            <person name="Henrissat B."/>
            <person name="Grigoriev I.V."/>
            <person name="Hibbett D.S."/>
            <person name="Martin F."/>
            <person name="Nordberg H.P."/>
            <person name="Cantor M.N."/>
            <person name="Hua S.X."/>
        </authorList>
    </citation>
    <scope>NUCLEOTIDE SEQUENCE [LARGE SCALE GENOMIC DNA]</scope>
    <source>
        <strain evidence="5 6">UH-Slu-Lm8-n1</strain>
    </source>
</reference>
<dbReference type="InParanoid" id="A0A0D0BSE6"/>
<accession>A0A0D0BSE6</accession>
<dbReference type="PRINTS" id="PR00080">
    <property type="entry name" value="SDRFAMILY"/>
</dbReference>
<dbReference type="PROSITE" id="PS00061">
    <property type="entry name" value="ADH_SHORT"/>
    <property type="match status" value="1"/>
</dbReference>
<evidence type="ECO:0000256" key="2">
    <source>
        <dbReference type="ARBA" id="ARBA00022857"/>
    </source>
</evidence>
<keyword evidence="3" id="KW-0560">Oxidoreductase</keyword>